<dbReference type="RefSeq" id="WP_340272235.1">
    <property type="nucleotide sequence ID" value="NZ_JBAKIA010000001.1"/>
</dbReference>
<dbReference type="InterPro" id="IPR000843">
    <property type="entry name" value="HTH_LacI"/>
</dbReference>
<dbReference type="Gene3D" id="3.40.50.2300">
    <property type="match status" value="2"/>
</dbReference>
<dbReference type="Pfam" id="PF13377">
    <property type="entry name" value="Peripla_BP_3"/>
    <property type="match status" value="1"/>
</dbReference>
<evidence type="ECO:0000313" key="5">
    <source>
        <dbReference type="EMBL" id="MEJ8472758.1"/>
    </source>
</evidence>
<keyword evidence="6" id="KW-1185">Reference proteome</keyword>
<dbReference type="CDD" id="cd06273">
    <property type="entry name" value="PBP1_LacI-like"/>
    <property type="match status" value="1"/>
</dbReference>
<dbReference type="SMART" id="SM00354">
    <property type="entry name" value="HTH_LACI"/>
    <property type="match status" value="1"/>
</dbReference>
<dbReference type="CDD" id="cd01392">
    <property type="entry name" value="HTH_LacI"/>
    <property type="match status" value="1"/>
</dbReference>
<dbReference type="SUPFAM" id="SSF53822">
    <property type="entry name" value="Periplasmic binding protein-like I"/>
    <property type="match status" value="1"/>
</dbReference>
<evidence type="ECO:0000256" key="1">
    <source>
        <dbReference type="ARBA" id="ARBA00023015"/>
    </source>
</evidence>
<keyword evidence="2 5" id="KW-0238">DNA-binding</keyword>
<dbReference type="SUPFAM" id="SSF47413">
    <property type="entry name" value="lambda repressor-like DNA-binding domains"/>
    <property type="match status" value="1"/>
</dbReference>
<dbReference type="GO" id="GO:0003677">
    <property type="term" value="F:DNA binding"/>
    <property type="evidence" value="ECO:0007669"/>
    <property type="project" value="UniProtKB-KW"/>
</dbReference>
<keyword evidence="3" id="KW-0804">Transcription</keyword>
<name>A0ABU8TF23_9HYPH</name>
<dbReference type="PANTHER" id="PTHR30146">
    <property type="entry name" value="LACI-RELATED TRANSCRIPTIONAL REPRESSOR"/>
    <property type="match status" value="1"/>
</dbReference>
<dbReference type="InterPro" id="IPR010982">
    <property type="entry name" value="Lambda_DNA-bd_dom_sf"/>
</dbReference>
<gene>
    <name evidence="5" type="ORF">V6575_01540</name>
</gene>
<evidence type="ECO:0000259" key="4">
    <source>
        <dbReference type="PROSITE" id="PS50932"/>
    </source>
</evidence>
<dbReference type="PROSITE" id="PS50932">
    <property type="entry name" value="HTH_LACI_2"/>
    <property type="match status" value="1"/>
</dbReference>
<feature type="domain" description="HTH lacI-type" evidence="4">
    <location>
        <begin position="13"/>
        <end position="67"/>
    </location>
</feature>
<sequence length="344" mass="36945">MDQNSDMPSKVVPTLADVAAAAGVSTATVSRCLNLPDQVSEKTMQRVMAAVDRLGYSPNHSARALASRRTNTIGAIIPTMDNAIFARGIQAFQEELHLNGCTLLVASSSYEEDLEEEQIRTLTARGADALLLIGYHRRPQVYEFLNNRNVPTLVSWAFEPGSSQLSVGFNNREAMKNLAMVVLAQGHKTLGYISAHTASNDRARDRITGIRDALLEAGLNPDSMGLIETAYSIDNGDDAFRELMNTPTPPTAIMCGNDVLAVGALRAATDMGLKVPKDISITGFDDIELASAAPVPLTTVHVPHRRMGQFAARALIGALGTERQSESVELPTTVCFRDTLGPPG</sequence>
<dbReference type="EMBL" id="JBAKIA010000001">
    <property type="protein sequence ID" value="MEJ8472758.1"/>
    <property type="molecule type" value="Genomic_DNA"/>
</dbReference>
<dbReference type="Pfam" id="PF00356">
    <property type="entry name" value="LacI"/>
    <property type="match status" value="1"/>
</dbReference>
<dbReference type="PRINTS" id="PR00036">
    <property type="entry name" value="HTHLACI"/>
</dbReference>
<evidence type="ECO:0000313" key="6">
    <source>
        <dbReference type="Proteomes" id="UP001385499"/>
    </source>
</evidence>
<proteinExistence type="predicted"/>
<protein>
    <submittedName>
        <fullName evidence="5">LacI family DNA-binding transcriptional regulator</fullName>
    </submittedName>
</protein>
<dbReference type="InterPro" id="IPR028082">
    <property type="entry name" value="Peripla_BP_I"/>
</dbReference>
<dbReference type="Proteomes" id="UP001385499">
    <property type="component" value="Unassembled WGS sequence"/>
</dbReference>
<dbReference type="Gene3D" id="1.10.260.40">
    <property type="entry name" value="lambda repressor-like DNA-binding domains"/>
    <property type="match status" value="1"/>
</dbReference>
<organism evidence="5 6">
    <name type="scientific">Roseibium algae</name>
    <dbReference type="NCBI Taxonomy" id="3123038"/>
    <lineage>
        <taxon>Bacteria</taxon>
        <taxon>Pseudomonadati</taxon>
        <taxon>Pseudomonadota</taxon>
        <taxon>Alphaproteobacteria</taxon>
        <taxon>Hyphomicrobiales</taxon>
        <taxon>Stappiaceae</taxon>
        <taxon>Roseibium</taxon>
    </lineage>
</organism>
<comment type="caution">
    <text evidence="5">The sequence shown here is derived from an EMBL/GenBank/DDBJ whole genome shotgun (WGS) entry which is preliminary data.</text>
</comment>
<dbReference type="InterPro" id="IPR046335">
    <property type="entry name" value="LacI/GalR-like_sensor"/>
</dbReference>
<keyword evidence="1" id="KW-0805">Transcription regulation</keyword>
<reference evidence="5 6" key="1">
    <citation type="submission" date="2024-02" db="EMBL/GenBank/DDBJ databases">
        <title>Roseibium algae sp. nov., isolated from marine alga (Grateloupia sp.), showing potential in myo-inositol conversion.</title>
        <authorList>
            <person name="Wang Y."/>
        </authorList>
    </citation>
    <scope>NUCLEOTIDE SEQUENCE [LARGE SCALE GENOMIC DNA]</scope>
    <source>
        <strain evidence="5 6">H3510</strain>
    </source>
</reference>
<evidence type="ECO:0000256" key="2">
    <source>
        <dbReference type="ARBA" id="ARBA00023125"/>
    </source>
</evidence>
<evidence type="ECO:0000256" key="3">
    <source>
        <dbReference type="ARBA" id="ARBA00023163"/>
    </source>
</evidence>
<dbReference type="PANTHER" id="PTHR30146:SF138">
    <property type="entry name" value="TRANSCRIPTIONAL REGULATORY PROTEIN"/>
    <property type="match status" value="1"/>
</dbReference>
<accession>A0ABU8TF23</accession>